<feature type="transmembrane region" description="Helical" evidence="1">
    <location>
        <begin position="74"/>
        <end position="93"/>
    </location>
</feature>
<dbReference type="EMBL" id="CP036268">
    <property type="protein sequence ID" value="QDT37490.1"/>
    <property type="molecule type" value="Genomic_DNA"/>
</dbReference>
<keyword evidence="1" id="KW-1133">Transmembrane helix</keyword>
<dbReference type="OrthoDB" id="7375713at2"/>
<feature type="domain" description="Acyltransferase 3" evidence="2">
    <location>
        <begin position="27"/>
        <end position="387"/>
    </location>
</feature>
<dbReference type="InterPro" id="IPR050623">
    <property type="entry name" value="Glucan_succinyl_AcylTrfase"/>
</dbReference>
<keyword evidence="1" id="KW-0812">Transmembrane</keyword>
<feature type="transmembrane region" description="Helical" evidence="1">
    <location>
        <begin position="34"/>
        <end position="54"/>
    </location>
</feature>
<organism evidence="3 4">
    <name type="scientific">Stratiformator vulcanicus</name>
    <dbReference type="NCBI Taxonomy" id="2527980"/>
    <lineage>
        <taxon>Bacteria</taxon>
        <taxon>Pseudomonadati</taxon>
        <taxon>Planctomycetota</taxon>
        <taxon>Planctomycetia</taxon>
        <taxon>Planctomycetales</taxon>
        <taxon>Planctomycetaceae</taxon>
        <taxon>Stratiformator</taxon>
    </lineage>
</organism>
<dbReference type="Proteomes" id="UP000317318">
    <property type="component" value="Chromosome"/>
</dbReference>
<dbReference type="PANTHER" id="PTHR36927:SF1">
    <property type="entry name" value="MDO-LIKE PROTEIN"/>
    <property type="match status" value="1"/>
</dbReference>
<accession>A0A517R0X8</accession>
<feature type="transmembrane region" description="Helical" evidence="1">
    <location>
        <begin position="167"/>
        <end position="186"/>
    </location>
</feature>
<dbReference type="KEGG" id="svp:Pan189_18700"/>
<dbReference type="PANTHER" id="PTHR36927">
    <property type="entry name" value="BLR4337 PROTEIN"/>
    <property type="match status" value="1"/>
</dbReference>
<feature type="transmembrane region" description="Helical" evidence="1">
    <location>
        <begin position="273"/>
        <end position="290"/>
    </location>
</feature>
<sequence length="426" mass="47306">MAEPDVTTVSISHPKSNSELRTSRRIPEFDAIRVWATGAVIVLHAAYAYCIWPMPGLVWPVPIDQPSPLANAAFWWIEGWVMAVFFLMSGYLAAQTAERGAWKLITSRTQRLLIPLLTIGIVFVFADLVIWCVGFGLTQQATWREVFRMTIPHDIKTHLFGPSHLWYLQYLFRLCLCVAAISAASAMLRKRGISMHLRVADLLSKPIAFGFAPLVAFAGCLAIFHWSPEVYLGFQHDFQPYPPKFLHGTLFFGLGLLLHRCDDPLAALRKGWIVYLSAAAAVFVLLLPVVHETLAGDRLATTDHLRTLLLAAFATTATFGHLGLFSLGNFGKSERCRFLARASYWTYLLHHGLVGAVATALYFVPIAATLKFFIAVPLVGATCLVTYRHFVMGRWIERLLDGKLFVRPKSDSARAPVNAPGPAEAA</sequence>
<evidence type="ECO:0000313" key="3">
    <source>
        <dbReference type="EMBL" id="QDT37490.1"/>
    </source>
</evidence>
<name>A0A517R0X8_9PLAN</name>
<reference evidence="3 4" key="1">
    <citation type="submission" date="2019-02" db="EMBL/GenBank/DDBJ databases">
        <title>Deep-cultivation of Planctomycetes and their phenomic and genomic characterization uncovers novel biology.</title>
        <authorList>
            <person name="Wiegand S."/>
            <person name="Jogler M."/>
            <person name="Boedeker C."/>
            <person name="Pinto D."/>
            <person name="Vollmers J."/>
            <person name="Rivas-Marin E."/>
            <person name="Kohn T."/>
            <person name="Peeters S.H."/>
            <person name="Heuer A."/>
            <person name="Rast P."/>
            <person name="Oberbeckmann S."/>
            <person name="Bunk B."/>
            <person name="Jeske O."/>
            <person name="Meyerdierks A."/>
            <person name="Storesund J.E."/>
            <person name="Kallscheuer N."/>
            <person name="Luecker S."/>
            <person name="Lage O.M."/>
            <person name="Pohl T."/>
            <person name="Merkel B.J."/>
            <person name="Hornburger P."/>
            <person name="Mueller R.-W."/>
            <person name="Bruemmer F."/>
            <person name="Labrenz M."/>
            <person name="Spormann A.M."/>
            <person name="Op den Camp H."/>
            <person name="Overmann J."/>
            <person name="Amann R."/>
            <person name="Jetten M.S.M."/>
            <person name="Mascher T."/>
            <person name="Medema M.H."/>
            <person name="Devos D.P."/>
            <person name="Kaster A.-K."/>
            <person name="Ovreas L."/>
            <person name="Rohde M."/>
            <person name="Galperin M.Y."/>
            <person name="Jogler C."/>
        </authorList>
    </citation>
    <scope>NUCLEOTIDE SEQUENCE [LARGE SCALE GENOMIC DNA]</scope>
    <source>
        <strain evidence="3 4">Pan189</strain>
    </source>
</reference>
<gene>
    <name evidence="3" type="ORF">Pan189_18700</name>
</gene>
<feature type="transmembrane region" description="Helical" evidence="1">
    <location>
        <begin position="207"/>
        <end position="225"/>
    </location>
</feature>
<dbReference type="AlphaFoldDB" id="A0A517R0X8"/>
<evidence type="ECO:0000259" key="2">
    <source>
        <dbReference type="Pfam" id="PF01757"/>
    </source>
</evidence>
<keyword evidence="1" id="KW-0472">Membrane</keyword>
<protein>
    <submittedName>
        <fullName evidence="3">Glucans biosynthesis protein</fullName>
    </submittedName>
</protein>
<dbReference type="InterPro" id="IPR002656">
    <property type="entry name" value="Acyl_transf_3_dom"/>
</dbReference>
<dbReference type="Pfam" id="PF01757">
    <property type="entry name" value="Acyl_transf_3"/>
    <property type="match status" value="1"/>
</dbReference>
<feature type="transmembrane region" description="Helical" evidence="1">
    <location>
        <begin position="370"/>
        <end position="390"/>
    </location>
</feature>
<feature type="transmembrane region" description="Helical" evidence="1">
    <location>
        <begin position="310"/>
        <end position="330"/>
    </location>
</feature>
<evidence type="ECO:0000256" key="1">
    <source>
        <dbReference type="SAM" id="Phobius"/>
    </source>
</evidence>
<dbReference type="GO" id="GO:0016747">
    <property type="term" value="F:acyltransferase activity, transferring groups other than amino-acyl groups"/>
    <property type="evidence" value="ECO:0007669"/>
    <property type="project" value="InterPro"/>
</dbReference>
<feature type="transmembrane region" description="Helical" evidence="1">
    <location>
        <begin position="245"/>
        <end position="261"/>
    </location>
</feature>
<evidence type="ECO:0000313" key="4">
    <source>
        <dbReference type="Proteomes" id="UP000317318"/>
    </source>
</evidence>
<proteinExistence type="predicted"/>
<dbReference type="RefSeq" id="WP_145363598.1">
    <property type="nucleotide sequence ID" value="NZ_CP036268.1"/>
</dbReference>
<feature type="transmembrane region" description="Helical" evidence="1">
    <location>
        <begin position="113"/>
        <end position="137"/>
    </location>
</feature>
<feature type="transmembrane region" description="Helical" evidence="1">
    <location>
        <begin position="342"/>
        <end position="364"/>
    </location>
</feature>
<keyword evidence="4" id="KW-1185">Reference proteome</keyword>